<evidence type="ECO:0000259" key="5">
    <source>
        <dbReference type="Pfam" id="PF22936"/>
    </source>
</evidence>
<feature type="domain" description="GAG-pre-integrase" evidence="3">
    <location>
        <begin position="520"/>
        <end position="587"/>
    </location>
</feature>
<feature type="compositionally biased region" description="Low complexity" evidence="1">
    <location>
        <begin position="792"/>
        <end position="804"/>
    </location>
</feature>
<feature type="compositionally biased region" description="Low complexity" evidence="1">
    <location>
        <begin position="267"/>
        <end position="276"/>
    </location>
</feature>
<dbReference type="InterPro" id="IPR054722">
    <property type="entry name" value="PolX-like_BBD"/>
</dbReference>
<evidence type="ECO:0000256" key="1">
    <source>
        <dbReference type="SAM" id="MobiDB-lite"/>
    </source>
</evidence>
<evidence type="ECO:0000313" key="8">
    <source>
        <dbReference type="Proteomes" id="UP001443914"/>
    </source>
</evidence>
<dbReference type="InterPro" id="IPR005162">
    <property type="entry name" value="Retrotrans_gag_dom"/>
</dbReference>
<dbReference type="Pfam" id="PF14244">
    <property type="entry name" value="Retrotran_gag_3"/>
    <property type="match status" value="1"/>
</dbReference>
<evidence type="ECO:0000259" key="2">
    <source>
        <dbReference type="Pfam" id="PF03732"/>
    </source>
</evidence>
<dbReference type="Pfam" id="PF22936">
    <property type="entry name" value="Pol_BBD"/>
    <property type="match status" value="1"/>
</dbReference>
<feature type="region of interest" description="Disordered" evidence="1">
    <location>
        <begin position="243"/>
        <end position="276"/>
    </location>
</feature>
<dbReference type="PANTHER" id="PTHR37610">
    <property type="entry name" value="CCHC-TYPE DOMAIN-CONTAINING PROTEIN"/>
    <property type="match status" value="1"/>
</dbReference>
<dbReference type="InterPro" id="IPR025724">
    <property type="entry name" value="GAG-pre-integrase_dom"/>
</dbReference>
<feature type="domain" description="Retrovirus-related Pol polyprotein from transposon TNT 1-94-like beta-barrel" evidence="5">
    <location>
        <begin position="415"/>
        <end position="486"/>
    </location>
</feature>
<evidence type="ECO:0000259" key="3">
    <source>
        <dbReference type="Pfam" id="PF13976"/>
    </source>
</evidence>
<dbReference type="Pfam" id="PF03732">
    <property type="entry name" value="Retrotrans_gag"/>
    <property type="match status" value="1"/>
</dbReference>
<feature type="region of interest" description="Disordered" evidence="1">
    <location>
        <begin position="732"/>
        <end position="821"/>
    </location>
</feature>
<feature type="region of interest" description="Disordered" evidence="1">
    <location>
        <begin position="330"/>
        <end position="371"/>
    </location>
</feature>
<dbReference type="EMBL" id="JBDFQZ010000005">
    <property type="protein sequence ID" value="KAK9723828.1"/>
    <property type="molecule type" value="Genomic_DNA"/>
</dbReference>
<organism evidence="7 8">
    <name type="scientific">Saponaria officinalis</name>
    <name type="common">Common soapwort</name>
    <name type="synonym">Lychnis saponaria</name>
    <dbReference type="NCBI Taxonomy" id="3572"/>
    <lineage>
        <taxon>Eukaryota</taxon>
        <taxon>Viridiplantae</taxon>
        <taxon>Streptophyta</taxon>
        <taxon>Embryophyta</taxon>
        <taxon>Tracheophyta</taxon>
        <taxon>Spermatophyta</taxon>
        <taxon>Magnoliopsida</taxon>
        <taxon>eudicotyledons</taxon>
        <taxon>Gunneridae</taxon>
        <taxon>Pentapetalae</taxon>
        <taxon>Caryophyllales</taxon>
        <taxon>Caryophyllaceae</taxon>
        <taxon>Caryophylleae</taxon>
        <taxon>Saponaria</taxon>
    </lineage>
</organism>
<protein>
    <recommendedName>
        <fullName evidence="9">Retrotransposon Copia-like N-terminal domain-containing protein</fullName>
    </recommendedName>
</protein>
<feature type="domain" description="Retroviral polymerase SH3-like" evidence="6">
    <location>
        <begin position="645"/>
        <end position="705"/>
    </location>
</feature>
<dbReference type="Proteomes" id="UP001443914">
    <property type="component" value="Unassembled WGS sequence"/>
</dbReference>
<accession>A0AAW1KU76</accession>
<dbReference type="InterPro" id="IPR057670">
    <property type="entry name" value="SH3_retrovirus"/>
</dbReference>
<feature type="compositionally biased region" description="Polar residues" evidence="1">
    <location>
        <begin position="779"/>
        <end position="791"/>
    </location>
</feature>
<sequence>MTNPTQNQSQTSSTVSVVQVENPGTKITHITFNGSNYDEWSRAFRLALLAKDKMGYMDGTIVKPAETADDFKIWRSTNALVMAWIYATIEGELAKSISYRPEAKQIWDNIRQRFSQENEARIYRLKAEISACRQAPTESIMAYYGRLTSLWDELMEHDAIPSCSCKSCPCDWVSIFYSRREKERVRDFLMGLDDRFDTARSQIIGITPLPNLNLVYNRSLQEEGVRSLSKHVTDSRPEPMAFAAKANHGSKSGRGGARDYPSDRSTNPNNNPNNNSNRPYCIVCQKHGHYLSTCYRVTGNWPEWWGDRPRDRVYNDPNATDLSQAVFVPDPRRTKQERSKPTATASTVPRAHMAAASGSSNGNGASTSRSSLNNFDRIDFNTLDARELEELSQLWKNRKTKNNDRLSGKFSTLSWIIHTSASHHRSGCLSHFTNLHFITPLSVGLPNGDMVIANRSGDIHLSPRLILRDVLYAESLQCNLISVSSLLMDTSLTIQFSQQLCLIQDRTSKMVIGAGEQSEGLYFLKGVRNDKVHAYTIGSLDTLELWHRRMGNPSSNISRFLPFINKTNFSNSSFHNKHCDICIRAKQTRAPFPLSSNNAANIFDLLHCAVYLLNRTPSTIHNGKTPYEMLFNEPPSMGHIRTFGCLCYAKNINRSNDKFAPRGRKCVFLGYPFGKKGWQVYDLDTGTYFSSRDVVFIEDEFPYQSLNIHDTPPTITSFLDYTFTPVEHITISTSTPTTDTPTSTSTPATETTNSTSTPTSDTIPSSSNTSEAIPEATPEGTSDLPNTATPNTTSSQDQTTTTSDLMGKGHRPKIPNTRLNGYIRPHIGPPLISSLHHHHL</sequence>
<name>A0AAW1KU76_SAPOF</name>
<keyword evidence="8" id="KW-1185">Reference proteome</keyword>
<evidence type="ECO:0008006" key="9">
    <source>
        <dbReference type="Google" id="ProtNLM"/>
    </source>
</evidence>
<feature type="domain" description="Retrotransposon gag" evidence="2">
    <location>
        <begin position="103"/>
        <end position="192"/>
    </location>
</feature>
<proteinExistence type="predicted"/>
<evidence type="ECO:0000259" key="4">
    <source>
        <dbReference type="Pfam" id="PF14244"/>
    </source>
</evidence>
<dbReference type="Pfam" id="PF25597">
    <property type="entry name" value="SH3_retrovirus"/>
    <property type="match status" value="1"/>
</dbReference>
<evidence type="ECO:0000259" key="6">
    <source>
        <dbReference type="Pfam" id="PF25597"/>
    </source>
</evidence>
<feature type="compositionally biased region" description="Basic and acidic residues" evidence="1">
    <location>
        <begin position="330"/>
        <end position="340"/>
    </location>
</feature>
<comment type="caution">
    <text evidence="7">The sequence shown here is derived from an EMBL/GenBank/DDBJ whole genome shotgun (WGS) entry which is preliminary data.</text>
</comment>
<reference evidence="7" key="1">
    <citation type="submission" date="2024-03" db="EMBL/GenBank/DDBJ databases">
        <title>WGS assembly of Saponaria officinalis var. Norfolk2.</title>
        <authorList>
            <person name="Jenkins J."/>
            <person name="Shu S."/>
            <person name="Grimwood J."/>
            <person name="Barry K."/>
            <person name="Goodstein D."/>
            <person name="Schmutz J."/>
            <person name="Leebens-Mack J."/>
            <person name="Osbourn A."/>
        </authorList>
    </citation>
    <scope>NUCLEOTIDE SEQUENCE [LARGE SCALE GENOMIC DNA]</scope>
    <source>
        <strain evidence="7">JIC</strain>
    </source>
</reference>
<evidence type="ECO:0000313" key="7">
    <source>
        <dbReference type="EMBL" id="KAK9723828.1"/>
    </source>
</evidence>
<dbReference type="AlphaFoldDB" id="A0AAW1KU76"/>
<dbReference type="InterPro" id="IPR029472">
    <property type="entry name" value="Copia-like_N"/>
</dbReference>
<feature type="compositionally biased region" description="Low complexity" evidence="1">
    <location>
        <begin position="732"/>
        <end position="771"/>
    </location>
</feature>
<feature type="domain" description="Retrotransposon Copia-like N-terminal" evidence="4">
    <location>
        <begin position="21"/>
        <end position="65"/>
    </location>
</feature>
<dbReference type="PANTHER" id="PTHR37610:SF101">
    <property type="entry name" value="(RAPE) HYPOTHETICAL PROTEIN"/>
    <property type="match status" value="1"/>
</dbReference>
<dbReference type="Pfam" id="PF13976">
    <property type="entry name" value="gag_pre-integrs"/>
    <property type="match status" value="1"/>
</dbReference>
<feature type="compositionally biased region" description="Low complexity" evidence="1">
    <location>
        <begin position="354"/>
        <end position="371"/>
    </location>
</feature>
<gene>
    <name evidence="7" type="ORF">RND81_05G028200</name>
</gene>